<dbReference type="Pfam" id="PF01488">
    <property type="entry name" value="Shikimate_DH"/>
    <property type="match status" value="1"/>
</dbReference>
<dbReference type="Proteomes" id="UP001225378">
    <property type="component" value="Chromosome"/>
</dbReference>
<dbReference type="InterPro" id="IPR011342">
    <property type="entry name" value="Shikimate_DH"/>
</dbReference>
<dbReference type="EMBL" id="CP157743">
    <property type="protein sequence ID" value="XBS21917.1"/>
    <property type="molecule type" value="Genomic_DNA"/>
</dbReference>
<keyword evidence="5 8" id="KW-0560">Oxidoreductase</keyword>
<dbReference type="GO" id="GO:0004764">
    <property type="term" value="F:shikimate 3-dehydrogenase (NADP+) activity"/>
    <property type="evidence" value="ECO:0007669"/>
    <property type="project" value="UniProtKB-UniRule"/>
</dbReference>
<evidence type="ECO:0000259" key="9">
    <source>
        <dbReference type="Pfam" id="PF01488"/>
    </source>
</evidence>
<dbReference type="InterPro" id="IPR006151">
    <property type="entry name" value="Shikm_DH/Glu-tRNA_Rdtase"/>
</dbReference>
<evidence type="ECO:0000256" key="7">
    <source>
        <dbReference type="ARBA" id="ARBA00049442"/>
    </source>
</evidence>
<dbReference type="FunFam" id="3.40.50.10860:FF:000006">
    <property type="entry name" value="Shikimate dehydrogenase (NADP(+))"/>
    <property type="match status" value="1"/>
</dbReference>
<comment type="subunit">
    <text evidence="8">Homodimer.</text>
</comment>
<feature type="domain" description="Quinate/shikimate 5-dehydrogenase/glutamyl-tRNA reductase" evidence="9">
    <location>
        <begin position="120"/>
        <end position="196"/>
    </location>
</feature>
<evidence type="ECO:0000259" key="11">
    <source>
        <dbReference type="Pfam" id="PF18317"/>
    </source>
</evidence>
<dbReference type="SUPFAM" id="SSF53223">
    <property type="entry name" value="Aminoacid dehydrogenase-like, N-terminal domain"/>
    <property type="match status" value="1"/>
</dbReference>
<name>A0AAU7NYD1_9GAMM</name>
<protein>
    <recommendedName>
        <fullName evidence="2 8">Shikimate dehydrogenase (NADP(+))</fullName>
        <shortName evidence="8">SDH</shortName>
        <ecNumber evidence="2 8">1.1.1.25</ecNumber>
    </recommendedName>
</protein>
<feature type="binding site" evidence="8">
    <location>
        <position position="105"/>
    </location>
    <ligand>
        <name>shikimate</name>
        <dbReference type="ChEBI" id="CHEBI:36208"/>
    </ligand>
</feature>
<evidence type="ECO:0000256" key="4">
    <source>
        <dbReference type="ARBA" id="ARBA00022857"/>
    </source>
</evidence>
<dbReference type="InterPro" id="IPR046346">
    <property type="entry name" value="Aminoacid_DH-like_N_sf"/>
</dbReference>
<dbReference type="GO" id="GO:0009423">
    <property type="term" value="P:chorismate biosynthetic process"/>
    <property type="evidence" value="ECO:0007669"/>
    <property type="project" value="UniProtKB-UniRule"/>
</dbReference>
<dbReference type="Gene3D" id="3.40.50.10860">
    <property type="entry name" value="Leucine Dehydrogenase, chain A, domain 1"/>
    <property type="match status" value="1"/>
</dbReference>
<evidence type="ECO:0000256" key="2">
    <source>
        <dbReference type="ARBA" id="ARBA00012962"/>
    </source>
</evidence>
<feature type="domain" description="SDH C-terminal" evidence="11">
    <location>
        <begin position="242"/>
        <end position="269"/>
    </location>
</feature>
<dbReference type="GO" id="GO:0005829">
    <property type="term" value="C:cytosol"/>
    <property type="evidence" value="ECO:0007669"/>
    <property type="project" value="TreeGrafter"/>
</dbReference>
<feature type="domain" description="Shikimate dehydrogenase substrate binding N-terminal" evidence="10">
    <location>
        <begin position="9"/>
        <end position="91"/>
    </location>
</feature>
<dbReference type="Pfam" id="PF08501">
    <property type="entry name" value="Shikimate_dh_N"/>
    <property type="match status" value="1"/>
</dbReference>
<dbReference type="CDD" id="cd01065">
    <property type="entry name" value="NAD_bind_Shikimate_DH"/>
    <property type="match status" value="1"/>
</dbReference>
<dbReference type="KEGG" id="mech:Q9L42_007275"/>
<dbReference type="PANTHER" id="PTHR21089:SF1">
    <property type="entry name" value="BIFUNCTIONAL 3-DEHYDROQUINATE DEHYDRATASE_SHIKIMATE DEHYDROGENASE, CHLOROPLASTIC"/>
    <property type="match status" value="1"/>
</dbReference>
<evidence type="ECO:0000256" key="6">
    <source>
        <dbReference type="ARBA" id="ARBA00023141"/>
    </source>
</evidence>
<feature type="binding site" evidence="8">
    <location>
        <begin position="17"/>
        <end position="19"/>
    </location>
    <ligand>
        <name>shikimate</name>
        <dbReference type="ChEBI" id="CHEBI:36208"/>
    </ligand>
</feature>
<accession>A0AAU7NYD1</accession>
<comment type="pathway">
    <text evidence="1 8">Metabolic intermediate biosynthesis; chorismate biosynthesis; chorismate from D-erythrose 4-phosphate and phosphoenolpyruvate: step 4/7.</text>
</comment>
<dbReference type="InterPro" id="IPR041121">
    <property type="entry name" value="SDH_C"/>
</dbReference>
<feature type="binding site" evidence="8">
    <location>
        <begin position="130"/>
        <end position="134"/>
    </location>
    <ligand>
        <name>NADP(+)</name>
        <dbReference type="ChEBI" id="CHEBI:58349"/>
    </ligand>
</feature>
<dbReference type="GO" id="GO:0009073">
    <property type="term" value="P:aromatic amino acid family biosynthetic process"/>
    <property type="evidence" value="ECO:0007669"/>
    <property type="project" value="UniProtKB-KW"/>
</dbReference>
<feature type="binding site" evidence="8">
    <location>
        <position position="249"/>
    </location>
    <ligand>
        <name>shikimate</name>
        <dbReference type="ChEBI" id="CHEBI:36208"/>
    </ligand>
</feature>
<dbReference type="FunFam" id="3.40.50.720:FF:000104">
    <property type="entry name" value="Shikimate dehydrogenase (NADP(+))"/>
    <property type="match status" value="1"/>
</dbReference>
<evidence type="ECO:0000256" key="8">
    <source>
        <dbReference type="HAMAP-Rule" id="MF_00222"/>
    </source>
</evidence>
<keyword evidence="6 8" id="KW-0057">Aromatic amino acid biosynthesis</keyword>
<feature type="binding site" evidence="8">
    <location>
        <begin position="154"/>
        <end position="159"/>
    </location>
    <ligand>
        <name>NADP(+)</name>
        <dbReference type="ChEBI" id="CHEBI:58349"/>
    </ligand>
</feature>
<feature type="binding site" evidence="8">
    <location>
        <position position="242"/>
    </location>
    <ligand>
        <name>NADP(+)</name>
        <dbReference type="ChEBI" id="CHEBI:58349"/>
    </ligand>
</feature>
<dbReference type="InterPro" id="IPR013708">
    <property type="entry name" value="Shikimate_DH-bd_N"/>
</dbReference>
<dbReference type="HAMAP" id="MF_00222">
    <property type="entry name" value="Shikimate_DH_AroE"/>
    <property type="match status" value="1"/>
</dbReference>
<keyword evidence="13" id="KW-1185">Reference proteome</keyword>
<dbReference type="EC" id="1.1.1.25" evidence="2 8"/>
<keyword evidence="4 8" id="KW-0521">NADP</keyword>
<feature type="active site" description="Proton acceptor" evidence="8">
    <location>
        <position position="68"/>
    </location>
</feature>
<evidence type="ECO:0000313" key="13">
    <source>
        <dbReference type="Proteomes" id="UP001225378"/>
    </source>
</evidence>
<dbReference type="SUPFAM" id="SSF51735">
    <property type="entry name" value="NAD(P)-binding Rossmann-fold domains"/>
    <property type="match status" value="1"/>
</dbReference>
<dbReference type="Gene3D" id="3.40.50.720">
    <property type="entry name" value="NAD(P)-binding Rossmann-like Domain"/>
    <property type="match status" value="1"/>
</dbReference>
<dbReference type="GO" id="GO:0008652">
    <property type="term" value="P:amino acid biosynthetic process"/>
    <property type="evidence" value="ECO:0007669"/>
    <property type="project" value="UniProtKB-KW"/>
</dbReference>
<dbReference type="NCBIfam" id="TIGR00507">
    <property type="entry name" value="aroE"/>
    <property type="match status" value="1"/>
</dbReference>
<feature type="binding site" evidence="8">
    <location>
        <position position="218"/>
    </location>
    <ligand>
        <name>NADP(+)</name>
        <dbReference type="ChEBI" id="CHEBI:58349"/>
    </ligand>
</feature>
<dbReference type="RefSeq" id="WP_305909096.1">
    <property type="nucleotide sequence ID" value="NZ_CP157743.1"/>
</dbReference>
<comment type="similarity">
    <text evidence="8">Belongs to the shikimate dehydrogenase family.</text>
</comment>
<gene>
    <name evidence="8 12" type="primary">aroE</name>
    <name evidence="12" type="ORF">Q9L42_007275</name>
</gene>
<comment type="function">
    <text evidence="8">Involved in the biosynthesis of the chorismate, which leads to the biosynthesis of aromatic amino acids. Catalyzes the reversible NADPH linked reduction of 3-dehydroshikimate (DHSA) to yield shikimate (SA).</text>
</comment>
<evidence type="ECO:0000256" key="5">
    <source>
        <dbReference type="ARBA" id="ARBA00023002"/>
    </source>
</evidence>
<comment type="catalytic activity">
    <reaction evidence="7 8">
        <text>shikimate + NADP(+) = 3-dehydroshikimate + NADPH + H(+)</text>
        <dbReference type="Rhea" id="RHEA:17737"/>
        <dbReference type="ChEBI" id="CHEBI:15378"/>
        <dbReference type="ChEBI" id="CHEBI:16630"/>
        <dbReference type="ChEBI" id="CHEBI:36208"/>
        <dbReference type="ChEBI" id="CHEBI:57783"/>
        <dbReference type="ChEBI" id="CHEBI:58349"/>
        <dbReference type="EC" id="1.1.1.25"/>
    </reaction>
</comment>
<dbReference type="Pfam" id="PF18317">
    <property type="entry name" value="SDH_C"/>
    <property type="match status" value="1"/>
</dbReference>
<evidence type="ECO:0000313" key="12">
    <source>
        <dbReference type="EMBL" id="XBS21917.1"/>
    </source>
</evidence>
<evidence type="ECO:0000256" key="3">
    <source>
        <dbReference type="ARBA" id="ARBA00022605"/>
    </source>
</evidence>
<dbReference type="PANTHER" id="PTHR21089">
    <property type="entry name" value="SHIKIMATE DEHYDROGENASE"/>
    <property type="match status" value="1"/>
</dbReference>
<dbReference type="InterPro" id="IPR022893">
    <property type="entry name" value="Shikimate_DH_fam"/>
</dbReference>
<organism evidence="12 13">
    <name type="scientific">Methylomarinum roseum</name>
    <dbReference type="NCBI Taxonomy" id="3067653"/>
    <lineage>
        <taxon>Bacteria</taxon>
        <taxon>Pseudomonadati</taxon>
        <taxon>Pseudomonadota</taxon>
        <taxon>Gammaproteobacteria</taxon>
        <taxon>Methylococcales</taxon>
        <taxon>Methylococcaceae</taxon>
        <taxon>Methylomarinum</taxon>
    </lineage>
</organism>
<reference evidence="12 13" key="1">
    <citation type="journal article" date="2024" name="Microbiology">
        <title>Methylomarinum rosea sp. nov., a novel halophilic methanotrophic bacterium from the hypersaline Lake Elton.</title>
        <authorList>
            <person name="Suleimanov R.Z."/>
            <person name="Oshkin I.Y."/>
            <person name="Danilova O.V."/>
            <person name="Suzina N.E."/>
            <person name="Dedysh S.N."/>
        </authorList>
    </citation>
    <scope>NUCLEOTIDE SEQUENCE [LARGE SCALE GENOMIC DNA]</scope>
    <source>
        <strain evidence="12 13">Ch1-1</strain>
    </source>
</reference>
<proteinExistence type="inferred from homology"/>
<evidence type="ECO:0000259" key="10">
    <source>
        <dbReference type="Pfam" id="PF08501"/>
    </source>
</evidence>
<keyword evidence="3 8" id="KW-0028">Amino-acid biosynthesis</keyword>
<feature type="binding site" evidence="8">
    <location>
        <position position="64"/>
    </location>
    <ligand>
        <name>shikimate</name>
        <dbReference type="ChEBI" id="CHEBI:36208"/>
    </ligand>
</feature>
<dbReference type="NCBIfam" id="NF001310">
    <property type="entry name" value="PRK00258.1-2"/>
    <property type="match status" value="1"/>
</dbReference>
<feature type="binding site" evidence="8">
    <location>
        <position position="220"/>
    </location>
    <ligand>
        <name>shikimate</name>
        <dbReference type="ChEBI" id="CHEBI:36208"/>
    </ligand>
</feature>
<feature type="binding site" evidence="8">
    <location>
        <position position="80"/>
    </location>
    <ligand>
        <name>NADP(+)</name>
        <dbReference type="ChEBI" id="CHEBI:58349"/>
    </ligand>
</feature>
<sequence>MKNIDQYAVFGQPIKHSKSPRIHRLFAEQTGENIEYTAREVPADTFDEAVDQFFAAGGKGLNCTVPLKELAWRRAERLTERARLSKAVNTLAQQEDGSLLGDNTDGIGLVTDLTRNHGITLTDARVLILGAGGASRGIIGPILECKPSRLLIANRTVAKAEQLTEDFADIGKISACGFDHLPGQQFDLILNATSASLSNQLPPLPERLLAENGCCYDLAYANEATAFVRWGQLQNAGHSLDGLGMLVEQAAEAFYLWRGIRPETRPVIALLNAERHPA</sequence>
<dbReference type="GO" id="GO:0050661">
    <property type="term" value="F:NADP binding"/>
    <property type="evidence" value="ECO:0007669"/>
    <property type="project" value="InterPro"/>
</dbReference>
<dbReference type="GO" id="GO:0019632">
    <property type="term" value="P:shikimate metabolic process"/>
    <property type="evidence" value="ECO:0007669"/>
    <property type="project" value="InterPro"/>
</dbReference>
<dbReference type="AlphaFoldDB" id="A0AAU7NYD1"/>
<feature type="binding site" evidence="8">
    <location>
        <position position="89"/>
    </location>
    <ligand>
        <name>shikimate</name>
        <dbReference type="ChEBI" id="CHEBI:36208"/>
    </ligand>
</feature>
<dbReference type="InterPro" id="IPR036291">
    <property type="entry name" value="NAD(P)-bd_dom_sf"/>
</dbReference>
<evidence type="ECO:0000256" key="1">
    <source>
        <dbReference type="ARBA" id="ARBA00004871"/>
    </source>
</evidence>